<dbReference type="GO" id="GO:0003677">
    <property type="term" value="F:DNA binding"/>
    <property type="evidence" value="ECO:0007669"/>
    <property type="project" value="UniProtKB-KW"/>
</dbReference>
<dbReference type="PROSITE" id="PS00715">
    <property type="entry name" value="SIGMA70_1"/>
    <property type="match status" value="1"/>
</dbReference>
<dbReference type="CDD" id="cd06171">
    <property type="entry name" value="Sigma70_r4"/>
    <property type="match status" value="1"/>
</dbReference>
<dbReference type="KEGG" id="acz:Acaty_c2108"/>
<gene>
    <name evidence="6" type="ORF">Acaty_c2108</name>
</gene>
<keyword evidence="3" id="KW-0238">DNA-binding</keyword>
<dbReference type="InterPro" id="IPR014284">
    <property type="entry name" value="RNA_pol_sigma-70_dom"/>
</dbReference>
<keyword evidence="2" id="KW-0731">Sigma factor</keyword>
<protein>
    <submittedName>
        <fullName evidence="6">RNA polymerase sigma factor RpoS</fullName>
    </submittedName>
</protein>
<dbReference type="EMBL" id="CP005986">
    <property type="protein sequence ID" value="AIA55962.1"/>
    <property type="molecule type" value="Genomic_DNA"/>
</dbReference>
<sequence length="285" mass="32102">MPARAKAKPQRLPKILPHAQEPDIPADLLPLQESGPFLSPEQESAVIAQIRSGDEAARATLVSAHMPLVRAIARSYRNKGLSQEDLVQEGYMGLMRAMDRFQEGLGTRFSSYATWWIREAMQRALIRARFIRLPDYLAKSLHALQQKSLDEVDGHDAQRAQRREALGVRDSTMRALDFADVRVCSLDEEMADGPSRIEQVVGNVASPAQDYDRDASVRALREHLKLLNEKQREVMIYRFGLHGDAPMTLEAIAERLGVSREAVRQLQVRALLRLRQALSESGWEG</sequence>
<dbReference type="RefSeq" id="WP_004868379.1">
    <property type="nucleotide sequence ID" value="NZ_CP005986.1"/>
</dbReference>
<evidence type="ECO:0000256" key="1">
    <source>
        <dbReference type="ARBA" id="ARBA00023015"/>
    </source>
</evidence>
<dbReference type="SUPFAM" id="SSF88659">
    <property type="entry name" value="Sigma3 and sigma4 domains of RNA polymerase sigma factors"/>
    <property type="match status" value="1"/>
</dbReference>
<evidence type="ECO:0000256" key="2">
    <source>
        <dbReference type="ARBA" id="ARBA00023082"/>
    </source>
</evidence>
<dbReference type="eggNOG" id="COG0568">
    <property type="taxonomic scope" value="Bacteria"/>
</dbReference>
<dbReference type="HOGENOM" id="CLU_014793_3_5_6"/>
<reference evidence="6 7" key="1">
    <citation type="journal article" date="2009" name="J. Bacteriol.">
        <title>Draft genome sequence of the extremely acidophilic bacterium Acidithiobacillus caldus ATCC 51756 reveals metabolic versatility in the genus Acidithiobacillus.</title>
        <authorList>
            <person name="Valdes J."/>
            <person name="Quatrini R."/>
            <person name="Hallberg K."/>
            <person name="Dopson M."/>
            <person name="Valenzuela P.D."/>
            <person name="Holmes D.S."/>
        </authorList>
    </citation>
    <scope>NUCLEOTIDE SEQUENCE [LARGE SCALE GENOMIC DNA]</scope>
    <source>
        <strain evidence="7">ATCC 51756 / DSM 8584 / KU</strain>
    </source>
</reference>
<name>A0A060A1E5_ACICK</name>
<dbReference type="InterPro" id="IPR000943">
    <property type="entry name" value="RNA_pol_sigma70"/>
</dbReference>
<dbReference type="Gene3D" id="1.20.120.1810">
    <property type="match status" value="1"/>
</dbReference>
<dbReference type="Proteomes" id="UP000005522">
    <property type="component" value="Chromosome"/>
</dbReference>
<dbReference type="InterPro" id="IPR050239">
    <property type="entry name" value="Sigma-70_RNA_pol_init_factors"/>
</dbReference>
<proteinExistence type="predicted"/>
<dbReference type="PIRSF" id="PIRSF000770">
    <property type="entry name" value="RNA_pol_sigma-SigE/K"/>
    <property type="match status" value="1"/>
</dbReference>
<dbReference type="PANTHER" id="PTHR30603:SF47">
    <property type="entry name" value="RNA POLYMERASE SIGMA FACTOR SIGD, CHLOROPLASTIC"/>
    <property type="match status" value="1"/>
</dbReference>
<dbReference type="InterPro" id="IPR007630">
    <property type="entry name" value="RNA_pol_sigma70_r4"/>
</dbReference>
<dbReference type="GeneID" id="92932181"/>
<keyword evidence="4" id="KW-0804">Transcription</keyword>
<dbReference type="InterPro" id="IPR007627">
    <property type="entry name" value="RNA_pol_sigma70_r2"/>
</dbReference>
<keyword evidence="1" id="KW-0805">Transcription regulation</keyword>
<dbReference type="SUPFAM" id="SSF88946">
    <property type="entry name" value="Sigma2 domain of RNA polymerase sigma factors"/>
    <property type="match status" value="1"/>
</dbReference>
<dbReference type="GO" id="GO:0006352">
    <property type="term" value="P:DNA-templated transcription initiation"/>
    <property type="evidence" value="ECO:0007669"/>
    <property type="project" value="InterPro"/>
</dbReference>
<dbReference type="InterPro" id="IPR036388">
    <property type="entry name" value="WH-like_DNA-bd_sf"/>
</dbReference>
<dbReference type="InterPro" id="IPR013325">
    <property type="entry name" value="RNA_pol_sigma_r2"/>
</dbReference>
<dbReference type="Pfam" id="PF04542">
    <property type="entry name" value="Sigma70_r2"/>
    <property type="match status" value="1"/>
</dbReference>
<dbReference type="Gene3D" id="1.10.10.10">
    <property type="entry name" value="Winged helix-like DNA-binding domain superfamily/Winged helix DNA-binding domain"/>
    <property type="match status" value="1"/>
</dbReference>
<evidence type="ECO:0000259" key="5">
    <source>
        <dbReference type="PROSITE" id="PS00715"/>
    </source>
</evidence>
<dbReference type="GO" id="GO:0016987">
    <property type="term" value="F:sigma factor activity"/>
    <property type="evidence" value="ECO:0007669"/>
    <property type="project" value="UniProtKB-KW"/>
</dbReference>
<dbReference type="PRINTS" id="PR00046">
    <property type="entry name" value="SIGMA70FCT"/>
</dbReference>
<dbReference type="InterPro" id="IPR013324">
    <property type="entry name" value="RNA_pol_sigma_r3/r4-like"/>
</dbReference>
<feature type="domain" description="RNA polymerase sigma-70" evidence="5">
    <location>
        <begin position="85"/>
        <end position="98"/>
    </location>
</feature>
<dbReference type="PANTHER" id="PTHR30603">
    <property type="entry name" value="RNA POLYMERASE SIGMA FACTOR RPO"/>
    <property type="match status" value="1"/>
</dbReference>
<evidence type="ECO:0000313" key="7">
    <source>
        <dbReference type="Proteomes" id="UP000005522"/>
    </source>
</evidence>
<organism evidence="6 7">
    <name type="scientific">Acidithiobacillus caldus (strain ATCC 51756 / DSM 8584 / KU)</name>
    <dbReference type="NCBI Taxonomy" id="637389"/>
    <lineage>
        <taxon>Bacteria</taxon>
        <taxon>Pseudomonadati</taxon>
        <taxon>Pseudomonadota</taxon>
        <taxon>Acidithiobacillia</taxon>
        <taxon>Acidithiobacillales</taxon>
        <taxon>Acidithiobacillaceae</taxon>
        <taxon>Acidithiobacillus</taxon>
    </lineage>
</organism>
<dbReference type="Pfam" id="PF04545">
    <property type="entry name" value="Sigma70_r4"/>
    <property type="match status" value="1"/>
</dbReference>
<dbReference type="NCBIfam" id="TIGR02937">
    <property type="entry name" value="sigma70-ECF"/>
    <property type="match status" value="1"/>
</dbReference>
<accession>A0A060A1E5</accession>
<evidence type="ECO:0000256" key="4">
    <source>
        <dbReference type="ARBA" id="ARBA00023163"/>
    </source>
</evidence>
<evidence type="ECO:0000313" key="6">
    <source>
        <dbReference type="EMBL" id="AIA55962.1"/>
    </source>
</evidence>
<evidence type="ECO:0000256" key="3">
    <source>
        <dbReference type="ARBA" id="ARBA00023125"/>
    </source>
</evidence>
<dbReference type="AlphaFoldDB" id="A0A060A1E5"/>